<gene>
    <name evidence="1" type="ORF">Tci_700663</name>
</gene>
<dbReference type="AlphaFoldDB" id="A0A699LCT4"/>
<sequence length="78" mass="9344">YERTVARGFELTASVENEDTRIKGSNARYMLLLEVPTYFKFRFSLQELIKSSFQDIISDELKKNERDANEKLFRNFER</sequence>
<accession>A0A699LCT4</accession>
<comment type="caution">
    <text evidence="1">The sequence shown here is derived from an EMBL/GenBank/DDBJ whole genome shotgun (WGS) entry which is preliminary data.</text>
</comment>
<evidence type="ECO:0000313" key="1">
    <source>
        <dbReference type="EMBL" id="GFB28692.1"/>
    </source>
</evidence>
<dbReference type="EMBL" id="BKCJ010593535">
    <property type="protein sequence ID" value="GFB28692.1"/>
    <property type="molecule type" value="Genomic_DNA"/>
</dbReference>
<name>A0A699LCT4_TANCI</name>
<reference evidence="1" key="1">
    <citation type="journal article" date="2019" name="Sci. Rep.">
        <title>Draft genome of Tanacetum cinerariifolium, the natural source of mosquito coil.</title>
        <authorList>
            <person name="Yamashiro T."/>
            <person name="Shiraishi A."/>
            <person name="Satake H."/>
            <person name="Nakayama K."/>
        </authorList>
    </citation>
    <scope>NUCLEOTIDE SEQUENCE</scope>
</reference>
<feature type="non-terminal residue" evidence="1">
    <location>
        <position position="1"/>
    </location>
</feature>
<proteinExistence type="predicted"/>
<organism evidence="1">
    <name type="scientific">Tanacetum cinerariifolium</name>
    <name type="common">Dalmatian daisy</name>
    <name type="synonym">Chrysanthemum cinerariifolium</name>
    <dbReference type="NCBI Taxonomy" id="118510"/>
    <lineage>
        <taxon>Eukaryota</taxon>
        <taxon>Viridiplantae</taxon>
        <taxon>Streptophyta</taxon>
        <taxon>Embryophyta</taxon>
        <taxon>Tracheophyta</taxon>
        <taxon>Spermatophyta</taxon>
        <taxon>Magnoliopsida</taxon>
        <taxon>eudicotyledons</taxon>
        <taxon>Gunneridae</taxon>
        <taxon>Pentapetalae</taxon>
        <taxon>asterids</taxon>
        <taxon>campanulids</taxon>
        <taxon>Asterales</taxon>
        <taxon>Asteraceae</taxon>
        <taxon>Asteroideae</taxon>
        <taxon>Anthemideae</taxon>
        <taxon>Anthemidinae</taxon>
        <taxon>Tanacetum</taxon>
    </lineage>
</organism>
<protein>
    <submittedName>
        <fullName evidence="1">Uncharacterized protein</fullName>
    </submittedName>
</protein>